<dbReference type="Proteomes" id="UP000319801">
    <property type="component" value="Unassembled WGS sequence"/>
</dbReference>
<dbReference type="SUPFAM" id="SSF54928">
    <property type="entry name" value="RNA-binding domain, RBD"/>
    <property type="match status" value="2"/>
</dbReference>
<accession>A0A556V262</accession>
<evidence type="ECO:0000256" key="8">
    <source>
        <dbReference type="PROSITE-ProRule" id="PRU00176"/>
    </source>
</evidence>
<dbReference type="GO" id="GO:0005654">
    <property type="term" value="C:nucleoplasm"/>
    <property type="evidence" value="ECO:0007669"/>
    <property type="project" value="TreeGrafter"/>
</dbReference>
<dbReference type="GO" id="GO:0010468">
    <property type="term" value="P:regulation of gene expression"/>
    <property type="evidence" value="ECO:0007669"/>
    <property type="project" value="TreeGrafter"/>
</dbReference>
<evidence type="ECO:0000313" key="12">
    <source>
        <dbReference type="Proteomes" id="UP000319801"/>
    </source>
</evidence>
<dbReference type="GO" id="GO:1990904">
    <property type="term" value="C:ribonucleoprotein complex"/>
    <property type="evidence" value="ECO:0007669"/>
    <property type="project" value="UniProtKB-KW"/>
</dbReference>
<dbReference type="SMART" id="SM00360">
    <property type="entry name" value="RRM"/>
    <property type="match status" value="2"/>
</dbReference>
<dbReference type="InterPro" id="IPR000504">
    <property type="entry name" value="RRM_dom"/>
</dbReference>
<gene>
    <name evidence="11" type="ORF">Baya_12003</name>
</gene>
<keyword evidence="6 8" id="KW-0694">RNA-binding</keyword>
<protein>
    <submittedName>
        <fullName evidence="11">Heterogeneous nuclear ribonucleoprotein D-like</fullName>
    </submittedName>
</protein>
<dbReference type="GO" id="GO:0005737">
    <property type="term" value="C:cytoplasm"/>
    <property type="evidence" value="ECO:0007669"/>
    <property type="project" value="UniProtKB-SubCell"/>
</dbReference>
<dbReference type="PANTHER" id="PTHR48033:SF2">
    <property type="entry name" value="HETEROGENEOUS NUCLEAR RIBONUCLEOPROTEIN D-LIKE"/>
    <property type="match status" value="1"/>
</dbReference>
<dbReference type="GO" id="GO:0008143">
    <property type="term" value="F:poly(A) binding"/>
    <property type="evidence" value="ECO:0007669"/>
    <property type="project" value="TreeGrafter"/>
</dbReference>
<keyword evidence="4" id="KW-0963">Cytoplasm</keyword>
<reference evidence="11 12" key="1">
    <citation type="journal article" date="2019" name="Genome Biol. Evol.">
        <title>Whole-Genome Sequencing of the Giant Devil Catfish, Bagarius yarrelli.</title>
        <authorList>
            <person name="Jiang W."/>
            <person name="Lv Y."/>
            <person name="Cheng L."/>
            <person name="Yang K."/>
            <person name="Chao B."/>
            <person name="Wang X."/>
            <person name="Li Y."/>
            <person name="Pan X."/>
            <person name="You X."/>
            <person name="Zhang Y."/>
            <person name="Yang J."/>
            <person name="Li J."/>
            <person name="Zhang X."/>
            <person name="Liu S."/>
            <person name="Sun C."/>
            <person name="Yang J."/>
            <person name="Shi Q."/>
        </authorList>
    </citation>
    <scope>NUCLEOTIDE SEQUENCE [LARGE SCALE GENOMIC DNA]</scope>
    <source>
        <strain evidence="11">JWS20170419001</strain>
        <tissue evidence="11">Muscle</tissue>
    </source>
</reference>
<feature type="compositionally biased region" description="Polar residues" evidence="9">
    <location>
        <begin position="1"/>
        <end position="10"/>
    </location>
</feature>
<dbReference type="PROSITE" id="PS50102">
    <property type="entry name" value="RRM"/>
    <property type="match status" value="2"/>
</dbReference>
<evidence type="ECO:0000256" key="4">
    <source>
        <dbReference type="ARBA" id="ARBA00022490"/>
    </source>
</evidence>
<evidence type="ECO:0000256" key="5">
    <source>
        <dbReference type="ARBA" id="ARBA00022737"/>
    </source>
</evidence>
<keyword evidence="3" id="KW-0488">Methylation</keyword>
<dbReference type="InterPro" id="IPR012677">
    <property type="entry name" value="Nucleotide-bd_a/b_plait_sf"/>
</dbReference>
<dbReference type="FunFam" id="3.30.70.330:FF:000030">
    <property type="entry name" value="Heterogeneous nuclear ribonucleoprotein d0 isoform"/>
    <property type="match status" value="1"/>
</dbReference>
<evidence type="ECO:0000259" key="10">
    <source>
        <dbReference type="PROSITE" id="PS50102"/>
    </source>
</evidence>
<comment type="subcellular location">
    <subcellularLocation>
        <location evidence="2">Cytoplasm</location>
    </subcellularLocation>
    <subcellularLocation>
        <location evidence="1">Nucleus</location>
    </subcellularLocation>
</comment>
<evidence type="ECO:0000256" key="2">
    <source>
        <dbReference type="ARBA" id="ARBA00004496"/>
    </source>
</evidence>
<dbReference type="GO" id="GO:0000785">
    <property type="term" value="C:chromatin"/>
    <property type="evidence" value="ECO:0007669"/>
    <property type="project" value="TreeGrafter"/>
</dbReference>
<feature type="compositionally biased region" description="Gly residues" evidence="9">
    <location>
        <begin position="209"/>
        <end position="224"/>
    </location>
</feature>
<proteinExistence type="predicted"/>
<dbReference type="OrthoDB" id="1875751at2759"/>
<feature type="region of interest" description="Disordered" evidence="9">
    <location>
        <begin position="194"/>
        <end position="224"/>
    </location>
</feature>
<dbReference type="AlphaFoldDB" id="A0A556V262"/>
<evidence type="ECO:0000313" key="11">
    <source>
        <dbReference type="EMBL" id="TSS11534.1"/>
    </source>
</evidence>
<dbReference type="PANTHER" id="PTHR48033">
    <property type="entry name" value="RNA-BINDING (RRM/RBD/RNP MOTIFS) FAMILY PROTEIN"/>
    <property type="match status" value="1"/>
</dbReference>
<keyword evidence="12" id="KW-1185">Reference proteome</keyword>
<comment type="caution">
    <text evidence="11">The sequence shown here is derived from an EMBL/GenBank/DDBJ whole genome shotgun (WGS) entry which is preliminary data.</text>
</comment>
<evidence type="ECO:0000256" key="6">
    <source>
        <dbReference type="ARBA" id="ARBA00022884"/>
    </source>
</evidence>
<evidence type="ECO:0000256" key="3">
    <source>
        <dbReference type="ARBA" id="ARBA00022481"/>
    </source>
</evidence>
<keyword evidence="7" id="KW-0539">Nucleus</keyword>
<dbReference type="Gene3D" id="3.30.70.330">
    <property type="match status" value="2"/>
</dbReference>
<feature type="domain" description="RRM" evidence="10">
    <location>
        <begin position="116"/>
        <end position="195"/>
    </location>
</feature>
<evidence type="ECO:0000256" key="7">
    <source>
        <dbReference type="ARBA" id="ARBA00023242"/>
    </source>
</evidence>
<dbReference type="EMBL" id="VCAZ01000099">
    <property type="protein sequence ID" value="TSS11534.1"/>
    <property type="molecule type" value="Genomic_DNA"/>
</dbReference>
<feature type="region of interest" description="Disordered" evidence="9">
    <location>
        <begin position="1"/>
        <end position="28"/>
    </location>
</feature>
<dbReference type="InterPro" id="IPR035979">
    <property type="entry name" value="RBD_domain_sf"/>
</dbReference>
<feature type="domain" description="RRM" evidence="10">
    <location>
        <begin position="31"/>
        <end position="113"/>
    </location>
</feature>
<sequence length="335" mass="38099">MQTELEQTDFSTDEFPEGSKINASKNQQDDGKMFIGGLSWDTSKQDLKDYLSKFGEVLDCTIKTDPMTGRSRGFGFVLFKDAQSVDRVLELKEHKLDGKLIDPKRAKAMKGKEPPKKVFVGGLRPETTEEQIREYFGSFGDIENIELPVDSNTNERRGFCFVTYVDEEPVKKLLENRYHNVGAGKCEIKVAQPKEVYRQQQNRSDRGARGGFRGRGRGGPSQGYNQGYGGYYGQNYGSYGNGYSQGYNDYSGYDYSGYQNYPNYGYGQGYDDYNGDHKLDSNANRLADRAFVPWRQLMDPLFLIKERPGFKILLFVSSEEDIVNIVSKFLILCFV</sequence>
<organism evidence="11 12">
    <name type="scientific">Bagarius yarrelli</name>
    <name type="common">Goonch</name>
    <name type="synonym">Bagrus yarrelli</name>
    <dbReference type="NCBI Taxonomy" id="175774"/>
    <lineage>
        <taxon>Eukaryota</taxon>
        <taxon>Metazoa</taxon>
        <taxon>Chordata</taxon>
        <taxon>Craniata</taxon>
        <taxon>Vertebrata</taxon>
        <taxon>Euteleostomi</taxon>
        <taxon>Actinopterygii</taxon>
        <taxon>Neopterygii</taxon>
        <taxon>Teleostei</taxon>
        <taxon>Ostariophysi</taxon>
        <taxon>Siluriformes</taxon>
        <taxon>Sisoridae</taxon>
        <taxon>Sisorinae</taxon>
        <taxon>Bagarius</taxon>
    </lineage>
</organism>
<evidence type="ECO:0000256" key="9">
    <source>
        <dbReference type="SAM" id="MobiDB-lite"/>
    </source>
</evidence>
<dbReference type="Pfam" id="PF00076">
    <property type="entry name" value="RRM_1"/>
    <property type="match status" value="2"/>
</dbReference>
<keyword evidence="11" id="KW-0687">Ribonucleoprotein</keyword>
<keyword evidence="5" id="KW-0677">Repeat</keyword>
<evidence type="ECO:0000256" key="1">
    <source>
        <dbReference type="ARBA" id="ARBA00004123"/>
    </source>
</evidence>
<name>A0A556V262_BAGYA</name>
<dbReference type="GO" id="GO:0034046">
    <property type="term" value="F:poly(G) binding"/>
    <property type="evidence" value="ECO:0007669"/>
    <property type="project" value="TreeGrafter"/>
</dbReference>